<keyword evidence="3" id="KW-1185">Reference proteome</keyword>
<feature type="transmembrane region" description="Helical" evidence="1">
    <location>
        <begin position="200"/>
        <end position="222"/>
    </location>
</feature>
<organism evidence="3">
    <name type="scientific">Laccaria bicolor (strain S238N-H82 / ATCC MYA-4686)</name>
    <name type="common">Bicoloured deceiver</name>
    <name type="synonym">Laccaria laccata var. bicolor</name>
    <dbReference type="NCBI Taxonomy" id="486041"/>
    <lineage>
        <taxon>Eukaryota</taxon>
        <taxon>Fungi</taxon>
        <taxon>Dikarya</taxon>
        <taxon>Basidiomycota</taxon>
        <taxon>Agaricomycotina</taxon>
        <taxon>Agaricomycetes</taxon>
        <taxon>Agaricomycetidae</taxon>
        <taxon>Agaricales</taxon>
        <taxon>Agaricineae</taxon>
        <taxon>Hydnangiaceae</taxon>
        <taxon>Laccaria</taxon>
    </lineage>
</organism>
<feature type="transmembrane region" description="Helical" evidence="1">
    <location>
        <begin position="111"/>
        <end position="139"/>
    </location>
</feature>
<keyword evidence="1" id="KW-0472">Membrane</keyword>
<evidence type="ECO:0000256" key="1">
    <source>
        <dbReference type="SAM" id="Phobius"/>
    </source>
</evidence>
<sequence>MVSAIAQAANHSISLYNAIIVLYLCYLQLICELMLVVGSMQKRSMGAQVSEVGLPAKVVLSLPHWSWHGFGLYVWVHARRFGSQPECNAATKLIVFGRELSATGSGRVVSLVFFGISATVILSVPVITLAGVGFLLVFLIKAFHPLIGSYRLSAGPRTSFIKILFVNIYITFCFLVQWIYVVVTIEQTIQRNPVIHNGPWFPITFGQIFPVVTIGACLVSIYNDLRESRREPPISQGNDPNGPIKADV</sequence>
<dbReference type="GeneID" id="6078849"/>
<keyword evidence="1" id="KW-1133">Transmembrane helix</keyword>
<protein>
    <submittedName>
        <fullName evidence="2">Predicted protein</fullName>
    </submittedName>
</protein>
<accession>B0DGM6</accession>
<feature type="transmembrane region" description="Helical" evidence="1">
    <location>
        <begin position="160"/>
        <end position="180"/>
    </location>
</feature>
<dbReference type="AlphaFoldDB" id="B0DGM6"/>
<dbReference type="Proteomes" id="UP000001194">
    <property type="component" value="Unassembled WGS sequence"/>
</dbReference>
<gene>
    <name evidence="2" type="ORF">LACBIDRAFT_300385</name>
</gene>
<dbReference type="RefSeq" id="XP_001883159.1">
    <property type="nucleotide sequence ID" value="XM_001883124.1"/>
</dbReference>
<dbReference type="OrthoDB" id="3351993at2759"/>
<proteinExistence type="predicted"/>
<name>B0DGM6_LACBS</name>
<dbReference type="HOGENOM" id="CLU_1098643_0_0_1"/>
<dbReference type="KEGG" id="lbc:LACBIDRAFT_300385"/>
<reference evidence="2 3" key="1">
    <citation type="journal article" date="2008" name="Nature">
        <title>The genome of Laccaria bicolor provides insights into mycorrhizal symbiosis.</title>
        <authorList>
            <person name="Martin F."/>
            <person name="Aerts A."/>
            <person name="Ahren D."/>
            <person name="Brun A."/>
            <person name="Danchin E.G.J."/>
            <person name="Duchaussoy F."/>
            <person name="Gibon J."/>
            <person name="Kohler A."/>
            <person name="Lindquist E."/>
            <person name="Pereda V."/>
            <person name="Salamov A."/>
            <person name="Shapiro H.J."/>
            <person name="Wuyts J."/>
            <person name="Blaudez D."/>
            <person name="Buee M."/>
            <person name="Brokstein P."/>
            <person name="Canbaeck B."/>
            <person name="Cohen D."/>
            <person name="Courty P.E."/>
            <person name="Coutinho P.M."/>
            <person name="Delaruelle C."/>
            <person name="Detter J.C."/>
            <person name="Deveau A."/>
            <person name="DiFazio S."/>
            <person name="Duplessis S."/>
            <person name="Fraissinet-Tachet L."/>
            <person name="Lucic E."/>
            <person name="Frey-Klett P."/>
            <person name="Fourrey C."/>
            <person name="Feussner I."/>
            <person name="Gay G."/>
            <person name="Grimwood J."/>
            <person name="Hoegger P.J."/>
            <person name="Jain P."/>
            <person name="Kilaru S."/>
            <person name="Labbe J."/>
            <person name="Lin Y.C."/>
            <person name="Legue V."/>
            <person name="Le Tacon F."/>
            <person name="Marmeisse R."/>
            <person name="Melayah D."/>
            <person name="Montanini B."/>
            <person name="Muratet M."/>
            <person name="Nehls U."/>
            <person name="Niculita-Hirzel H."/>
            <person name="Oudot-Le Secq M.P."/>
            <person name="Peter M."/>
            <person name="Quesneville H."/>
            <person name="Rajashekar B."/>
            <person name="Reich M."/>
            <person name="Rouhier N."/>
            <person name="Schmutz J."/>
            <person name="Yin T."/>
            <person name="Chalot M."/>
            <person name="Henrissat B."/>
            <person name="Kuees U."/>
            <person name="Lucas S."/>
            <person name="Van de Peer Y."/>
            <person name="Podila G.K."/>
            <person name="Polle A."/>
            <person name="Pukkila P.J."/>
            <person name="Richardson P.M."/>
            <person name="Rouze P."/>
            <person name="Sanders I.R."/>
            <person name="Stajich J.E."/>
            <person name="Tunlid A."/>
            <person name="Tuskan G."/>
            <person name="Grigoriev I.V."/>
        </authorList>
    </citation>
    <scope>NUCLEOTIDE SEQUENCE [LARGE SCALE GENOMIC DNA]</scope>
    <source>
        <strain evidence="3">S238N-H82 / ATCC MYA-4686</strain>
    </source>
</reference>
<dbReference type="EMBL" id="DS547109">
    <property type="protein sequence ID" value="EDR06298.1"/>
    <property type="molecule type" value="Genomic_DNA"/>
</dbReference>
<dbReference type="InParanoid" id="B0DGM6"/>
<keyword evidence="1" id="KW-0812">Transmembrane</keyword>
<evidence type="ECO:0000313" key="2">
    <source>
        <dbReference type="EMBL" id="EDR06298.1"/>
    </source>
</evidence>
<evidence type="ECO:0000313" key="3">
    <source>
        <dbReference type="Proteomes" id="UP000001194"/>
    </source>
</evidence>
<feature type="transmembrane region" description="Helical" evidence="1">
    <location>
        <begin position="15"/>
        <end position="37"/>
    </location>
</feature>